<dbReference type="Gene3D" id="2.102.10.10">
    <property type="entry name" value="Rieske [2Fe-2S] iron-sulphur domain"/>
    <property type="match status" value="1"/>
</dbReference>
<comment type="caution">
    <text evidence="13">The sequence shown here is derived from an EMBL/GenBank/DDBJ whole genome shotgun (WGS) entry which is preliminary data.</text>
</comment>
<dbReference type="RefSeq" id="WP_140010726.1">
    <property type="nucleotide sequence ID" value="NZ_JBHMDG010000002.1"/>
</dbReference>
<evidence type="ECO:0000256" key="4">
    <source>
        <dbReference type="ARBA" id="ARBA00022723"/>
    </source>
</evidence>
<feature type="chain" id="PRO_5046201117" description="Cytochrome bc1 complex Rieske iron-sulfur subunit" evidence="11">
    <location>
        <begin position="26"/>
        <end position="166"/>
    </location>
</feature>
<feature type="signal peptide" evidence="11">
    <location>
        <begin position="1"/>
        <end position="25"/>
    </location>
</feature>
<feature type="region of interest" description="Disordered" evidence="10">
    <location>
        <begin position="28"/>
        <end position="72"/>
    </location>
</feature>
<evidence type="ECO:0000256" key="5">
    <source>
        <dbReference type="ARBA" id="ARBA00023004"/>
    </source>
</evidence>
<dbReference type="EMBL" id="JBHMDG010000002">
    <property type="protein sequence ID" value="MFB9312085.1"/>
    <property type="molecule type" value="Genomic_DNA"/>
</dbReference>
<sequence>MTTPLTRRRTLAGLTGVGLALPVLAACGDDSGSTASDTPSGTPTSDPTTDATSGSAPATGEASSPASSAAPVDGIVSTADVPVGSGVILADDQVVVTQPTEGDIKVFSAICTHSGCPVGAIKGAVITCPCHGSTFDAATGAVLGGPASAPLPAVDFTLDGDQVVLS</sequence>
<keyword evidence="5" id="KW-0408">Iron</keyword>
<dbReference type="PROSITE" id="PS51257">
    <property type="entry name" value="PROKAR_LIPOPROTEIN"/>
    <property type="match status" value="1"/>
</dbReference>
<evidence type="ECO:0000256" key="3">
    <source>
        <dbReference type="ARBA" id="ARBA00022714"/>
    </source>
</evidence>
<dbReference type="InterPro" id="IPR017941">
    <property type="entry name" value="Rieske_2Fe-2S"/>
</dbReference>
<evidence type="ECO:0000256" key="6">
    <source>
        <dbReference type="ARBA" id="ARBA00023014"/>
    </source>
</evidence>
<keyword evidence="3" id="KW-0001">2Fe-2S</keyword>
<keyword evidence="11" id="KW-0732">Signal</keyword>
<organism evidence="13 14">
    <name type="scientific">Nocardioides plantarum</name>
    <dbReference type="NCBI Taxonomy" id="29299"/>
    <lineage>
        <taxon>Bacteria</taxon>
        <taxon>Bacillati</taxon>
        <taxon>Actinomycetota</taxon>
        <taxon>Actinomycetes</taxon>
        <taxon>Propionibacteriales</taxon>
        <taxon>Nocardioidaceae</taxon>
        <taxon>Nocardioides</taxon>
    </lineage>
</organism>
<feature type="compositionally biased region" description="Low complexity" evidence="10">
    <location>
        <begin position="28"/>
        <end position="70"/>
    </location>
</feature>
<evidence type="ECO:0000256" key="7">
    <source>
        <dbReference type="ARBA" id="ARBA00023157"/>
    </source>
</evidence>
<comment type="cofactor">
    <cofactor evidence="9">
        <name>[2Fe-2S] cluster</name>
        <dbReference type="ChEBI" id="CHEBI:190135"/>
    </cofactor>
</comment>
<evidence type="ECO:0000256" key="11">
    <source>
        <dbReference type="SAM" id="SignalP"/>
    </source>
</evidence>
<proteinExistence type="predicted"/>
<keyword evidence="4" id="KW-0479">Metal-binding</keyword>
<keyword evidence="7" id="KW-1015">Disulfide bond</keyword>
<evidence type="ECO:0000256" key="2">
    <source>
        <dbReference type="ARBA" id="ARBA00015816"/>
    </source>
</evidence>
<evidence type="ECO:0000256" key="10">
    <source>
        <dbReference type="SAM" id="MobiDB-lite"/>
    </source>
</evidence>
<evidence type="ECO:0000313" key="14">
    <source>
        <dbReference type="Proteomes" id="UP001589750"/>
    </source>
</evidence>
<accession>A0ABV5K5V9</accession>
<feature type="domain" description="Rieske" evidence="12">
    <location>
        <begin position="73"/>
        <end position="165"/>
    </location>
</feature>
<dbReference type="PRINTS" id="PR00162">
    <property type="entry name" value="RIESKE"/>
</dbReference>
<evidence type="ECO:0000259" key="12">
    <source>
        <dbReference type="PROSITE" id="PS51296"/>
    </source>
</evidence>
<evidence type="ECO:0000256" key="9">
    <source>
        <dbReference type="ARBA" id="ARBA00034078"/>
    </source>
</evidence>
<dbReference type="PANTHER" id="PTHR10134">
    <property type="entry name" value="CYTOCHROME B-C1 COMPLEX SUBUNIT RIESKE, MITOCHONDRIAL"/>
    <property type="match status" value="1"/>
</dbReference>
<dbReference type="CDD" id="cd03467">
    <property type="entry name" value="Rieske"/>
    <property type="match status" value="1"/>
</dbReference>
<evidence type="ECO:0000313" key="13">
    <source>
        <dbReference type="EMBL" id="MFB9312085.1"/>
    </source>
</evidence>
<keyword evidence="14" id="KW-1185">Reference proteome</keyword>
<evidence type="ECO:0000256" key="8">
    <source>
        <dbReference type="ARBA" id="ARBA00029586"/>
    </source>
</evidence>
<dbReference type="SUPFAM" id="SSF50022">
    <property type="entry name" value="ISP domain"/>
    <property type="match status" value="1"/>
</dbReference>
<dbReference type="InterPro" id="IPR036922">
    <property type="entry name" value="Rieske_2Fe-2S_sf"/>
</dbReference>
<dbReference type="Pfam" id="PF00355">
    <property type="entry name" value="Rieske"/>
    <property type="match status" value="1"/>
</dbReference>
<gene>
    <name evidence="13" type="ORF">ACFFRI_03420</name>
</gene>
<comment type="function">
    <text evidence="1">Iron-sulfur subunit of the cytochrome bc1 complex, an essential component of the respiratory electron transport chain required for ATP synthesis. The bc1 complex catalyzes the oxidation of menaquinol and the reduction of cytochrome c in the respiratory chain. The bc1 complex operates through a Q-cycle mechanism that couples electron transfer to generation of the proton gradient that drives ATP synthesis.</text>
</comment>
<dbReference type="Proteomes" id="UP001589750">
    <property type="component" value="Unassembled WGS sequence"/>
</dbReference>
<dbReference type="PROSITE" id="PS51296">
    <property type="entry name" value="RIESKE"/>
    <property type="match status" value="1"/>
</dbReference>
<protein>
    <recommendedName>
        <fullName evidence="2">Cytochrome bc1 complex Rieske iron-sulfur subunit</fullName>
    </recommendedName>
    <alternativeName>
        <fullName evidence="8">Cytochrome bc1 reductase complex subunit QcrA</fullName>
    </alternativeName>
</protein>
<reference evidence="13 14" key="1">
    <citation type="submission" date="2024-09" db="EMBL/GenBank/DDBJ databases">
        <authorList>
            <person name="Sun Q."/>
            <person name="Mori K."/>
        </authorList>
    </citation>
    <scope>NUCLEOTIDE SEQUENCE [LARGE SCALE GENOMIC DNA]</scope>
    <source>
        <strain evidence="13 14">JCM 9626</strain>
    </source>
</reference>
<dbReference type="InterPro" id="IPR005805">
    <property type="entry name" value="Rieske_Fe-S_prot_C"/>
</dbReference>
<evidence type="ECO:0000256" key="1">
    <source>
        <dbReference type="ARBA" id="ARBA00002494"/>
    </source>
</evidence>
<keyword evidence="6" id="KW-0411">Iron-sulfur</keyword>
<name>A0ABV5K5V9_9ACTN</name>
<dbReference type="InterPro" id="IPR014349">
    <property type="entry name" value="Rieske_Fe-S_prot"/>
</dbReference>